<dbReference type="InterPro" id="IPR036876">
    <property type="entry name" value="UVR_dom_sf"/>
</dbReference>
<keyword evidence="7 12" id="KW-0067">ATP-binding</keyword>
<dbReference type="GO" id="GO:0009381">
    <property type="term" value="F:excinuclease ABC activity"/>
    <property type="evidence" value="ECO:0007669"/>
    <property type="project" value="UniProtKB-UniRule"/>
</dbReference>
<evidence type="ECO:0000256" key="10">
    <source>
        <dbReference type="ARBA" id="ARBA00026033"/>
    </source>
</evidence>
<dbReference type="GO" id="GO:0003677">
    <property type="term" value="F:DNA binding"/>
    <property type="evidence" value="ECO:0007669"/>
    <property type="project" value="UniProtKB-UniRule"/>
</dbReference>
<dbReference type="AlphaFoldDB" id="A0A1F7RV94"/>
<dbReference type="PANTHER" id="PTHR24029">
    <property type="entry name" value="UVRABC SYSTEM PROTEIN B"/>
    <property type="match status" value="1"/>
</dbReference>
<evidence type="ECO:0000256" key="8">
    <source>
        <dbReference type="ARBA" id="ARBA00022881"/>
    </source>
</evidence>
<dbReference type="GO" id="GO:0016887">
    <property type="term" value="F:ATP hydrolysis activity"/>
    <property type="evidence" value="ECO:0007669"/>
    <property type="project" value="InterPro"/>
</dbReference>
<dbReference type="PROSITE" id="PS51192">
    <property type="entry name" value="HELICASE_ATP_BIND_1"/>
    <property type="match status" value="1"/>
</dbReference>
<dbReference type="SMART" id="SM00490">
    <property type="entry name" value="HELICc"/>
    <property type="match status" value="1"/>
</dbReference>
<comment type="subunit">
    <text evidence="10 12 13">Forms a heterotetramer with UvrA during the search for lesions. Interacts with UvrC in an incision complex.</text>
</comment>
<accession>A0A1F7RV94</accession>
<organism evidence="17 18">
    <name type="scientific">Candidatus Schekmanbacteria bacterium RBG_13_48_7</name>
    <dbReference type="NCBI Taxonomy" id="1817878"/>
    <lineage>
        <taxon>Bacteria</taxon>
        <taxon>Candidatus Schekmaniibacteriota</taxon>
    </lineage>
</organism>
<evidence type="ECO:0000256" key="2">
    <source>
        <dbReference type="ARBA" id="ARBA00008533"/>
    </source>
</evidence>
<dbReference type="InterPro" id="IPR004807">
    <property type="entry name" value="UvrB"/>
</dbReference>
<evidence type="ECO:0000259" key="15">
    <source>
        <dbReference type="PROSITE" id="PS51192"/>
    </source>
</evidence>
<dbReference type="PROSITE" id="PS51194">
    <property type="entry name" value="HELICASE_CTER"/>
    <property type="match status" value="1"/>
</dbReference>
<dbReference type="Proteomes" id="UP000179266">
    <property type="component" value="Unassembled WGS sequence"/>
</dbReference>
<dbReference type="HAMAP" id="MF_00204">
    <property type="entry name" value="UvrB"/>
    <property type="match status" value="1"/>
</dbReference>
<evidence type="ECO:0000256" key="4">
    <source>
        <dbReference type="ARBA" id="ARBA00022741"/>
    </source>
</evidence>
<feature type="binding site" evidence="12">
    <location>
        <begin position="47"/>
        <end position="54"/>
    </location>
    <ligand>
        <name>ATP</name>
        <dbReference type="ChEBI" id="CHEBI:30616"/>
    </ligand>
</feature>
<dbReference type="PANTHER" id="PTHR24029:SF0">
    <property type="entry name" value="UVRABC SYSTEM PROTEIN B"/>
    <property type="match status" value="1"/>
</dbReference>
<evidence type="ECO:0000313" key="18">
    <source>
        <dbReference type="Proteomes" id="UP000179266"/>
    </source>
</evidence>
<comment type="similarity">
    <text evidence="2 12 13">Belongs to the UvrB family.</text>
</comment>
<sequence>MIFSERDSASTRFKIQSEFVPRGDQENAIKLLSGEVQTGKKYMVLLGVTGSGKTFTMANVIEKVQKPTLVIVHNKTLAAQLYREFKNFFPENAVEYFVSYYDYYQPEAYLPASDTYIEKDASINDEIDRMRHSATRALFERRDVIVVASVSCIYGLGSPDAYYSLLVFLSVGRVKKRQDLLRELVSIQYERNDFELRRGTFRVRGDVVEIFPAYEHAGIRVGLFGDEIEKISIIDPLTGKSLSLLDRVSIFPNTHYVTQSEGLEQIVFNIRQELNERLDFFRKSGKLLEAQRLEERTNYDLEMIKTIGYCQGIENYSRHFDRRKAGETPYTLLDYFPDDYLIFIDESHVTIPQLHGMYNGDRARKRNLVDHGFRLPCAFDNRPLRFEEFEEKIAQLIFVSATPSKYEISQAAGITVEQVIRPTGLIDPEVEVRPVKGQVDDLMEEIKKRADNNERVLVTTLTKRMAEDLTDYYLEHGLKVQYLHSDIDTIERVKIIKELREGKFDALIGINLLREGLDIPEVSLVAILDADKEGFLRSTVSLIQTIGRTARNIHGYVILYADTITNSMKAAIGETQRRRTLQAQFNKDNGITPETIRKSIENILESVYESDYITIDSKIDDEFLLMTKKERFILISKLETEMKAKAKNLQFEDAAILRDKILELKKKDVISF</sequence>
<evidence type="ECO:0000256" key="6">
    <source>
        <dbReference type="ARBA" id="ARBA00022769"/>
    </source>
</evidence>
<dbReference type="Pfam" id="PF02151">
    <property type="entry name" value="UVR"/>
    <property type="match status" value="1"/>
</dbReference>
<feature type="short sequence motif" description="Beta-hairpin" evidence="12">
    <location>
        <begin position="100"/>
        <end position="123"/>
    </location>
</feature>
<dbReference type="InterPro" id="IPR024759">
    <property type="entry name" value="UvrB_YAD/RRR_dom"/>
</dbReference>
<keyword evidence="8 12" id="KW-0267">Excision nuclease</keyword>
<dbReference type="InterPro" id="IPR027417">
    <property type="entry name" value="P-loop_NTPase"/>
</dbReference>
<feature type="domain" description="Helicase ATP-binding" evidence="15">
    <location>
        <begin position="34"/>
        <end position="191"/>
    </location>
</feature>
<feature type="domain" description="Helicase C-terminal" evidence="16">
    <location>
        <begin position="438"/>
        <end position="604"/>
    </location>
</feature>
<comment type="function">
    <text evidence="12">The UvrABC repair system catalyzes the recognition and processing of DNA lesions. A damage recognition complex composed of 2 UvrA and 2 UvrB subunits scans DNA for abnormalities. Upon binding of the UvrA(2)B(2) complex to a putative damaged site, the DNA wraps around one UvrB monomer. DNA wrap is dependent on ATP binding by UvrB and probably causes local melting of the DNA helix, facilitating insertion of UvrB beta-hairpin between the DNA strands. Then UvrB probes one DNA strand for the presence of a lesion. If a lesion is found the UvrA subunits dissociate and the UvrB-DNA preincision complex is formed. This complex is subsequently bound by UvrC and the second UvrB is released. If no lesion is found, the DNA wraps around the other UvrB subunit that will check the other stand for damage.</text>
</comment>
<dbReference type="Pfam" id="PF17757">
    <property type="entry name" value="UvrB_inter"/>
    <property type="match status" value="1"/>
</dbReference>
<dbReference type="EMBL" id="MGDD01000174">
    <property type="protein sequence ID" value="OGL45489.1"/>
    <property type="molecule type" value="Genomic_DNA"/>
</dbReference>
<dbReference type="GO" id="GO:0006289">
    <property type="term" value="P:nucleotide-excision repair"/>
    <property type="evidence" value="ECO:0007669"/>
    <property type="project" value="UniProtKB-UniRule"/>
</dbReference>
<evidence type="ECO:0000256" key="5">
    <source>
        <dbReference type="ARBA" id="ARBA00022763"/>
    </source>
</evidence>
<dbReference type="Pfam" id="PF04851">
    <property type="entry name" value="ResIII"/>
    <property type="match status" value="1"/>
</dbReference>
<dbReference type="Pfam" id="PF12344">
    <property type="entry name" value="UvrB"/>
    <property type="match status" value="1"/>
</dbReference>
<evidence type="ECO:0000256" key="9">
    <source>
        <dbReference type="ARBA" id="ARBA00023204"/>
    </source>
</evidence>
<keyword evidence="6 12" id="KW-0228">DNA excision</keyword>
<dbReference type="GO" id="GO:0009380">
    <property type="term" value="C:excinuclease repair complex"/>
    <property type="evidence" value="ECO:0007669"/>
    <property type="project" value="InterPro"/>
</dbReference>
<reference evidence="17 18" key="1">
    <citation type="journal article" date="2016" name="Nat. Commun.">
        <title>Thousands of microbial genomes shed light on interconnected biogeochemical processes in an aquifer system.</title>
        <authorList>
            <person name="Anantharaman K."/>
            <person name="Brown C.T."/>
            <person name="Hug L.A."/>
            <person name="Sharon I."/>
            <person name="Castelle C.J."/>
            <person name="Probst A.J."/>
            <person name="Thomas B.C."/>
            <person name="Singh A."/>
            <person name="Wilkins M.J."/>
            <person name="Karaoz U."/>
            <person name="Brodie E.L."/>
            <person name="Williams K.H."/>
            <person name="Hubbard S.S."/>
            <person name="Banfield J.F."/>
        </authorList>
    </citation>
    <scope>NUCLEOTIDE SEQUENCE [LARGE SCALE GENOMIC DNA]</scope>
</reference>
<dbReference type="GO" id="GO:0009432">
    <property type="term" value="P:SOS response"/>
    <property type="evidence" value="ECO:0007669"/>
    <property type="project" value="UniProtKB-UniRule"/>
</dbReference>
<evidence type="ECO:0000256" key="1">
    <source>
        <dbReference type="ARBA" id="ARBA00004496"/>
    </source>
</evidence>
<keyword evidence="3 12" id="KW-0963">Cytoplasm</keyword>
<evidence type="ECO:0000259" key="16">
    <source>
        <dbReference type="PROSITE" id="PS51194"/>
    </source>
</evidence>
<dbReference type="InterPro" id="IPR014001">
    <property type="entry name" value="Helicase_ATP-bd"/>
</dbReference>
<dbReference type="InterPro" id="IPR001650">
    <property type="entry name" value="Helicase_C-like"/>
</dbReference>
<evidence type="ECO:0000256" key="11">
    <source>
        <dbReference type="ARBA" id="ARBA00029504"/>
    </source>
</evidence>
<evidence type="ECO:0000259" key="14">
    <source>
        <dbReference type="PROSITE" id="PS50151"/>
    </source>
</evidence>
<dbReference type="CDD" id="cd17916">
    <property type="entry name" value="DEXHc_UvrB"/>
    <property type="match status" value="1"/>
</dbReference>
<dbReference type="CDD" id="cd18790">
    <property type="entry name" value="SF2_C_UvrB"/>
    <property type="match status" value="1"/>
</dbReference>
<dbReference type="PROSITE" id="PS50151">
    <property type="entry name" value="UVR"/>
    <property type="match status" value="1"/>
</dbReference>
<evidence type="ECO:0000256" key="13">
    <source>
        <dbReference type="RuleBase" id="RU003587"/>
    </source>
</evidence>
<dbReference type="SMART" id="SM00487">
    <property type="entry name" value="DEXDc"/>
    <property type="match status" value="1"/>
</dbReference>
<evidence type="ECO:0000256" key="3">
    <source>
        <dbReference type="ARBA" id="ARBA00022490"/>
    </source>
</evidence>
<feature type="domain" description="UVR" evidence="14">
    <location>
        <begin position="632"/>
        <end position="667"/>
    </location>
</feature>
<keyword evidence="5 12" id="KW-0227">DNA damage</keyword>
<dbReference type="Pfam" id="PF00271">
    <property type="entry name" value="Helicase_C"/>
    <property type="match status" value="1"/>
</dbReference>
<evidence type="ECO:0000256" key="12">
    <source>
        <dbReference type="HAMAP-Rule" id="MF_00204"/>
    </source>
</evidence>
<protein>
    <recommendedName>
        <fullName evidence="11 12">UvrABC system protein B</fullName>
        <shortName evidence="12">Protein UvrB</shortName>
    </recommendedName>
    <alternativeName>
        <fullName evidence="12">Excinuclease ABC subunit B</fullName>
    </alternativeName>
</protein>
<keyword evidence="12 13" id="KW-0742">SOS response</keyword>
<dbReference type="SUPFAM" id="SSF52540">
    <property type="entry name" value="P-loop containing nucleoside triphosphate hydrolases"/>
    <property type="match status" value="2"/>
</dbReference>
<comment type="subcellular location">
    <subcellularLocation>
        <location evidence="1 12 13">Cytoplasm</location>
    </subcellularLocation>
</comment>
<comment type="domain">
    <text evidence="12">The beta-hairpin motif is involved in DNA binding.</text>
</comment>
<dbReference type="InterPro" id="IPR006935">
    <property type="entry name" value="Helicase/UvrB_N"/>
</dbReference>
<evidence type="ECO:0000256" key="7">
    <source>
        <dbReference type="ARBA" id="ARBA00022840"/>
    </source>
</evidence>
<dbReference type="Gene3D" id="4.10.860.10">
    <property type="entry name" value="UVR domain"/>
    <property type="match status" value="1"/>
</dbReference>
<keyword evidence="4 12" id="KW-0547">Nucleotide-binding</keyword>
<dbReference type="SUPFAM" id="SSF46600">
    <property type="entry name" value="C-terminal UvrC-binding domain of UvrB"/>
    <property type="match status" value="1"/>
</dbReference>
<proteinExistence type="inferred from homology"/>
<dbReference type="GO" id="GO:0005737">
    <property type="term" value="C:cytoplasm"/>
    <property type="evidence" value="ECO:0007669"/>
    <property type="project" value="UniProtKB-SubCell"/>
</dbReference>
<evidence type="ECO:0000313" key="17">
    <source>
        <dbReference type="EMBL" id="OGL45489.1"/>
    </source>
</evidence>
<name>A0A1F7RV94_9BACT</name>
<dbReference type="NCBIfam" id="TIGR00631">
    <property type="entry name" value="uvrb"/>
    <property type="match status" value="1"/>
</dbReference>
<dbReference type="InterPro" id="IPR001943">
    <property type="entry name" value="UVR_dom"/>
</dbReference>
<gene>
    <name evidence="12" type="primary">uvrB</name>
    <name evidence="17" type="ORF">A2161_19420</name>
</gene>
<comment type="caution">
    <text evidence="17">The sequence shown here is derived from an EMBL/GenBank/DDBJ whole genome shotgun (WGS) entry which is preliminary data.</text>
</comment>
<keyword evidence="9 12" id="KW-0234">DNA repair</keyword>
<dbReference type="Gene3D" id="3.40.50.300">
    <property type="entry name" value="P-loop containing nucleotide triphosphate hydrolases"/>
    <property type="match status" value="3"/>
</dbReference>
<dbReference type="InterPro" id="IPR041471">
    <property type="entry name" value="UvrB_inter"/>
</dbReference>
<dbReference type="NCBIfam" id="NF003673">
    <property type="entry name" value="PRK05298.1"/>
    <property type="match status" value="1"/>
</dbReference>
<dbReference type="GO" id="GO:0005524">
    <property type="term" value="F:ATP binding"/>
    <property type="evidence" value="ECO:0007669"/>
    <property type="project" value="UniProtKB-UniRule"/>
</dbReference>